<dbReference type="EMBL" id="JAWDJR010000007">
    <property type="protein sequence ID" value="KAK9971272.1"/>
    <property type="molecule type" value="Genomic_DNA"/>
</dbReference>
<dbReference type="InterPro" id="IPR016186">
    <property type="entry name" value="C-type_lectin-like/link_sf"/>
</dbReference>
<accession>A0AAW2AFG7</accession>
<dbReference type="Proteomes" id="UP001479290">
    <property type="component" value="Unassembled WGS sequence"/>
</dbReference>
<evidence type="ECO:0000313" key="4">
    <source>
        <dbReference type="Proteomes" id="UP001479290"/>
    </source>
</evidence>
<protein>
    <recommendedName>
        <fullName evidence="2">C-type lectin domain-containing protein</fullName>
    </recommendedName>
</protein>
<feature type="domain" description="C-type lectin" evidence="2">
    <location>
        <begin position="1"/>
        <end position="104"/>
    </location>
</feature>
<gene>
    <name evidence="3" type="ORF">ABG768_024646</name>
</gene>
<dbReference type="AlphaFoldDB" id="A0AAW2AFG7"/>
<dbReference type="InterPro" id="IPR018378">
    <property type="entry name" value="C-type_lectin_CS"/>
</dbReference>
<reference evidence="3 4" key="1">
    <citation type="submission" date="2024-05" db="EMBL/GenBank/DDBJ databases">
        <title>A high-quality chromosomal-level genome assembly of Topmouth culter (Culter alburnus).</title>
        <authorList>
            <person name="Zhao H."/>
        </authorList>
    </citation>
    <scope>NUCLEOTIDE SEQUENCE [LARGE SCALE GENOMIC DNA]</scope>
    <source>
        <strain evidence="3">CATC2023</strain>
        <tissue evidence="3">Muscle</tissue>
    </source>
</reference>
<dbReference type="SUPFAM" id="SSF56436">
    <property type="entry name" value="C-type lectin-like"/>
    <property type="match status" value="1"/>
</dbReference>
<proteinExistence type="predicted"/>
<sequence>MSWTDAQTYCRQNHTDLASIDDQTDLNALLKTVPNDFKEDMWIGLYRKTGTSPWIWSDQSKSSFQLWIPGQPNNAGGNQFCVYTTPAGFWNDYACLEKFAFICYEKRIQIMRLEVKSNRNVNDPAVKKEILAKIEKILKEKGLTEDAKLSWQMISGGNVFQRMWYQKNNVSNSPCIRNKN</sequence>
<keyword evidence="1" id="KW-1015">Disulfide bond</keyword>
<evidence type="ECO:0000313" key="3">
    <source>
        <dbReference type="EMBL" id="KAK9971272.1"/>
    </source>
</evidence>
<dbReference type="SMART" id="SM00034">
    <property type="entry name" value="CLECT"/>
    <property type="match status" value="1"/>
</dbReference>
<dbReference type="InterPro" id="IPR001304">
    <property type="entry name" value="C-type_lectin-like"/>
</dbReference>
<keyword evidence="4" id="KW-1185">Reference proteome</keyword>
<dbReference type="Pfam" id="PF00059">
    <property type="entry name" value="Lectin_C"/>
    <property type="match status" value="1"/>
</dbReference>
<dbReference type="PANTHER" id="PTHR45784">
    <property type="entry name" value="C-TYPE LECTIN DOMAIN FAMILY 20 MEMBER A-RELATED"/>
    <property type="match status" value="1"/>
</dbReference>
<dbReference type="PANTHER" id="PTHR45784:SF3">
    <property type="entry name" value="C-TYPE LECTIN DOMAIN FAMILY 4 MEMBER K-LIKE-RELATED"/>
    <property type="match status" value="1"/>
</dbReference>
<dbReference type="Gene3D" id="3.10.100.10">
    <property type="entry name" value="Mannose-Binding Protein A, subunit A"/>
    <property type="match status" value="1"/>
</dbReference>
<dbReference type="InterPro" id="IPR016187">
    <property type="entry name" value="CTDL_fold"/>
</dbReference>
<comment type="caution">
    <text evidence="3">The sequence shown here is derived from an EMBL/GenBank/DDBJ whole genome shotgun (WGS) entry which is preliminary data.</text>
</comment>
<name>A0AAW2AFG7_CULAL</name>
<dbReference type="PROSITE" id="PS50041">
    <property type="entry name" value="C_TYPE_LECTIN_2"/>
    <property type="match status" value="1"/>
</dbReference>
<evidence type="ECO:0000256" key="1">
    <source>
        <dbReference type="ARBA" id="ARBA00023157"/>
    </source>
</evidence>
<dbReference type="PROSITE" id="PS00615">
    <property type="entry name" value="C_TYPE_LECTIN_1"/>
    <property type="match status" value="1"/>
</dbReference>
<organism evidence="3 4">
    <name type="scientific">Culter alburnus</name>
    <name type="common">Topmouth culter</name>
    <dbReference type="NCBI Taxonomy" id="194366"/>
    <lineage>
        <taxon>Eukaryota</taxon>
        <taxon>Metazoa</taxon>
        <taxon>Chordata</taxon>
        <taxon>Craniata</taxon>
        <taxon>Vertebrata</taxon>
        <taxon>Euteleostomi</taxon>
        <taxon>Actinopterygii</taxon>
        <taxon>Neopterygii</taxon>
        <taxon>Teleostei</taxon>
        <taxon>Ostariophysi</taxon>
        <taxon>Cypriniformes</taxon>
        <taxon>Xenocyprididae</taxon>
        <taxon>Xenocypridinae</taxon>
        <taxon>Culter</taxon>
    </lineage>
</organism>
<evidence type="ECO:0000259" key="2">
    <source>
        <dbReference type="PROSITE" id="PS50041"/>
    </source>
</evidence>